<proteinExistence type="predicted"/>
<dbReference type="Gene3D" id="1.10.10.1320">
    <property type="entry name" value="Anti-sigma factor, zinc-finger domain"/>
    <property type="match status" value="1"/>
</dbReference>
<dbReference type="Proteomes" id="UP000221024">
    <property type="component" value="Unassembled WGS sequence"/>
</dbReference>
<name>A0A2H3NXQ0_9BACT</name>
<accession>A0A2H3NXQ0</accession>
<keyword evidence="3" id="KW-1185">Reference proteome</keyword>
<protein>
    <recommendedName>
        <fullName evidence="1">Putative zinc-finger domain-containing protein</fullName>
    </recommendedName>
</protein>
<dbReference type="InterPro" id="IPR041916">
    <property type="entry name" value="Anti_sigma_zinc_sf"/>
</dbReference>
<evidence type="ECO:0000259" key="1">
    <source>
        <dbReference type="Pfam" id="PF13490"/>
    </source>
</evidence>
<comment type="caution">
    <text evidence="2">The sequence shown here is derived from an EMBL/GenBank/DDBJ whole genome shotgun (WGS) entry which is preliminary data.</text>
</comment>
<organism evidence="2 3">
    <name type="scientific">Longimonas halophila</name>
    <dbReference type="NCBI Taxonomy" id="1469170"/>
    <lineage>
        <taxon>Bacteria</taxon>
        <taxon>Pseudomonadati</taxon>
        <taxon>Rhodothermota</taxon>
        <taxon>Rhodothermia</taxon>
        <taxon>Rhodothermales</taxon>
        <taxon>Salisaetaceae</taxon>
        <taxon>Longimonas</taxon>
    </lineage>
</organism>
<reference evidence="2 3" key="1">
    <citation type="submission" date="2017-10" db="EMBL/GenBank/DDBJ databases">
        <title>Draft genome of Longimonas halophila.</title>
        <authorList>
            <person name="Goh K.M."/>
            <person name="Shamsir M.S."/>
            <person name="Lim S.W."/>
        </authorList>
    </citation>
    <scope>NUCLEOTIDE SEQUENCE [LARGE SCALE GENOMIC DNA]</scope>
    <source>
        <strain evidence="2 3">KCTC 42399</strain>
    </source>
</reference>
<dbReference type="OrthoDB" id="1495447at2"/>
<feature type="domain" description="Putative zinc-finger" evidence="1">
    <location>
        <begin position="16"/>
        <end position="50"/>
    </location>
</feature>
<dbReference type="Pfam" id="PF13490">
    <property type="entry name" value="zf-HC2"/>
    <property type="match status" value="1"/>
</dbReference>
<dbReference type="RefSeq" id="WP_098063130.1">
    <property type="nucleotide sequence ID" value="NZ_PDEP01000015.1"/>
</dbReference>
<sequence length="101" mass="11724">MANFLTEWRRRWMLTCQEVNGFLEAYVDGRLDTTTKAQFERHINGCETCRTYLQQYRATIDLVKEADPANDHPPEPSDALVDETLSFLRDHYEPPTNNASS</sequence>
<evidence type="ECO:0000313" key="2">
    <source>
        <dbReference type="EMBL" id="PEN05180.1"/>
    </source>
</evidence>
<dbReference type="InterPro" id="IPR027383">
    <property type="entry name" value="Znf_put"/>
</dbReference>
<dbReference type="EMBL" id="PDEP01000015">
    <property type="protein sequence ID" value="PEN05180.1"/>
    <property type="molecule type" value="Genomic_DNA"/>
</dbReference>
<evidence type="ECO:0000313" key="3">
    <source>
        <dbReference type="Proteomes" id="UP000221024"/>
    </source>
</evidence>
<dbReference type="AlphaFoldDB" id="A0A2H3NXQ0"/>
<gene>
    <name evidence="2" type="ORF">CRI93_13270</name>
</gene>